<protein>
    <recommendedName>
        <fullName evidence="4">Protein arginine N-methyltransferase</fullName>
    </recommendedName>
</protein>
<dbReference type="Pfam" id="PF05185">
    <property type="entry name" value="PRMT5"/>
    <property type="match status" value="2"/>
</dbReference>
<dbReference type="Pfam" id="PF17286">
    <property type="entry name" value="PRMT5_C"/>
    <property type="match status" value="1"/>
</dbReference>
<dbReference type="Proteomes" id="UP001211065">
    <property type="component" value="Unassembled WGS sequence"/>
</dbReference>
<dbReference type="SUPFAM" id="SSF53335">
    <property type="entry name" value="S-adenosyl-L-methionine-dependent methyltransferases"/>
    <property type="match status" value="1"/>
</dbReference>
<dbReference type="EMBL" id="JADGJW010000039">
    <property type="protein sequence ID" value="KAJ3226307.1"/>
    <property type="molecule type" value="Genomic_DNA"/>
</dbReference>
<comment type="similarity">
    <text evidence="4">Belongs to the class I-like SAM-binding methyltransferase superfamily.</text>
</comment>
<name>A0AAD5U7X2_9FUNG</name>
<comment type="caution">
    <text evidence="9">The sequence shown here is derived from an EMBL/GenBank/DDBJ whole genome shotgun (WGS) entry which is preliminary data.</text>
</comment>
<evidence type="ECO:0000259" key="6">
    <source>
        <dbReference type="Pfam" id="PF05185"/>
    </source>
</evidence>
<dbReference type="GO" id="GO:0016274">
    <property type="term" value="F:protein-arginine N-methyltransferase activity"/>
    <property type="evidence" value="ECO:0007669"/>
    <property type="project" value="InterPro"/>
</dbReference>
<dbReference type="PROSITE" id="PS51678">
    <property type="entry name" value="SAM_MT_PRMT"/>
    <property type="match status" value="1"/>
</dbReference>
<dbReference type="InterPro" id="IPR035075">
    <property type="entry name" value="PRMT5"/>
</dbReference>
<dbReference type="PIRSF" id="PIRSF015894">
    <property type="entry name" value="Skb1_MeTrfase"/>
    <property type="match status" value="1"/>
</dbReference>
<dbReference type="GO" id="GO:0006355">
    <property type="term" value="P:regulation of DNA-templated transcription"/>
    <property type="evidence" value="ECO:0007669"/>
    <property type="project" value="TreeGrafter"/>
</dbReference>
<dbReference type="InterPro" id="IPR035248">
    <property type="entry name" value="PRMT5_C"/>
</dbReference>
<reference evidence="9" key="1">
    <citation type="submission" date="2020-05" db="EMBL/GenBank/DDBJ databases">
        <title>Phylogenomic resolution of chytrid fungi.</title>
        <authorList>
            <person name="Stajich J.E."/>
            <person name="Amses K."/>
            <person name="Simmons R."/>
            <person name="Seto K."/>
            <person name="Myers J."/>
            <person name="Bonds A."/>
            <person name="Quandt C.A."/>
            <person name="Barry K."/>
            <person name="Liu P."/>
            <person name="Grigoriev I."/>
            <person name="Longcore J.E."/>
            <person name="James T.Y."/>
        </authorList>
    </citation>
    <scope>NUCLEOTIDE SEQUENCE</scope>
    <source>
        <strain evidence="9">JEL0476</strain>
    </source>
</reference>
<dbReference type="InterPro" id="IPR029063">
    <property type="entry name" value="SAM-dependent_MTases_sf"/>
</dbReference>
<sequence>MAKSLSVGLEIISKEDDLMDNNFFKNNNFNFAITNLKKVNSDGYHLNTTVIDDPYSHVGKVSSIENLFSNDPVLLQSAESKLKRELEWAAFLGITCVLFPVPLILSVKNVNEDHINTRIVMNFARFINSMLNNCPYINIWIRIPASSEQGWETFSFIKSVCEDNVRLSVVLELNSQEEALKKWFAEPVSLVIVKTSCFLSNNLKYPALKKCHQQFLALFMEVPVRLALSSESTNPVGNKGGISAYLDYIWYLYNNLPTLSEQDALCRDYYDVVMVVGAGRGPLVQNSLNAANRSGRKVKIYALDKNPNAYCDILISELLGSFGDNELSPECLDGAQKFLKSSGISIPCSYTSYLNPISSTKLHQQVSTLPQSKLSNYVNSSYETGYVVKIHRAVHISKPQKVFTYCHPYREKNFETRLGHENFNLHNNRYEILKFNVDGNSIGKNGIFMHGMAGYFHATLYKDVFLSTHPDDHSKDMNSWFPIYFPIKTPMYLSANGEVEIHIWRRTDSNKVWYEWCVSSAEKGGQSLSNGPLQLHNGGGRSSWIGLQG</sequence>
<dbReference type="InterPro" id="IPR035247">
    <property type="entry name" value="PRMT5_TIM"/>
</dbReference>
<evidence type="ECO:0000256" key="5">
    <source>
        <dbReference type="PIRSR" id="PIRSR015894-1"/>
    </source>
</evidence>
<dbReference type="Gene3D" id="2.70.160.11">
    <property type="entry name" value="Hnrnp arginine n-methyltransferase1"/>
    <property type="match status" value="1"/>
</dbReference>
<proteinExistence type="inferred from homology"/>
<dbReference type="Pfam" id="PF17285">
    <property type="entry name" value="PRMT5_TIM"/>
    <property type="match status" value="1"/>
</dbReference>
<feature type="domain" description="PRMT5 TIM barrel" evidence="7">
    <location>
        <begin position="51"/>
        <end position="255"/>
    </location>
</feature>
<dbReference type="PANTHER" id="PTHR10738:SF0">
    <property type="entry name" value="PROTEIN ARGININE N-METHYLTRANSFERASE 5"/>
    <property type="match status" value="1"/>
</dbReference>
<feature type="domain" description="PRMT5 arginine-N-methyltransferase" evidence="6">
    <location>
        <begin position="311"/>
        <end position="346"/>
    </location>
</feature>
<evidence type="ECO:0000313" key="10">
    <source>
        <dbReference type="Proteomes" id="UP001211065"/>
    </source>
</evidence>
<feature type="active site" description="Proton donor/acceptor" evidence="5">
    <location>
        <position position="326"/>
    </location>
</feature>
<evidence type="ECO:0000256" key="3">
    <source>
        <dbReference type="ARBA" id="ARBA00022691"/>
    </source>
</evidence>
<keyword evidence="10" id="KW-1185">Reference proteome</keyword>
<organism evidence="9 10">
    <name type="scientific">Clydaea vesicula</name>
    <dbReference type="NCBI Taxonomy" id="447962"/>
    <lineage>
        <taxon>Eukaryota</taxon>
        <taxon>Fungi</taxon>
        <taxon>Fungi incertae sedis</taxon>
        <taxon>Chytridiomycota</taxon>
        <taxon>Chytridiomycota incertae sedis</taxon>
        <taxon>Chytridiomycetes</taxon>
        <taxon>Lobulomycetales</taxon>
        <taxon>Lobulomycetaceae</taxon>
        <taxon>Clydaea</taxon>
    </lineage>
</organism>
<evidence type="ECO:0000259" key="8">
    <source>
        <dbReference type="Pfam" id="PF17286"/>
    </source>
</evidence>
<evidence type="ECO:0000259" key="7">
    <source>
        <dbReference type="Pfam" id="PF17285"/>
    </source>
</evidence>
<evidence type="ECO:0000256" key="1">
    <source>
        <dbReference type="ARBA" id="ARBA00022603"/>
    </source>
</evidence>
<feature type="domain" description="PRMT5 arginine-N-methyltransferase" evidence="6">
    <location>
        <begin position="271"/>
        <end position="310"/>
    </location>
</feature>
<keyword evidence="1 4" id="KW-0489">Methyltransferase</keyword>
<gene>
    <name evidence="9" type="ORF">HK099_005138</name>
</gene>
<dbReference type="InterPro" id="IPR025799">
    <property type="entry name" value="Arg_MeTrfase"/>
</dbReference>
<evidence type="ECO:0000256" key="2">
    <source>
        <dbReference type="ARBA" id="ARBA00022679"/>
    </source>
</evidence>
<evidence type="ECO:0000256" key="4">
    <source>
        <dbReference type="PIRNR" id="PIRNR015894"/>
    </source>
</evidence>
<dbReference type="GO" id="GO:0005634">
    <property type="term" value="C:nucleus"/>
    <property type="evidence" value="ECO:0007669"/>
    <property type="project" value="TreeGrafter"/>
</dbReference>
<dbReference type="Gene3D" id="3.20.20.150">
    <property type="entry name" value="Divalent-metal-dependent TIM barrel enzymes"/>
    <property type="match status" value="1"/>
</dbReference>
<dbReference type="GO" id="GO:0005829">
    <property type="term" value="C:cytosol"/>
    <property type="evidence" value="ECO:0007669"/>
    <property type="project" value="TreeGrafter"/>
</dbReference>
<dbReference type="PANTHER" id="PTHR10738">
    <property type="entry name" value="PROTEIN ARGININE N-METHYLTRANSFERASE 5"/>
    <property type="match status" value="1"/>
</dbReference>
<dbReference type="InterPro" id="IPR007857">
    <property type="entry name" value="Arg_MeTrfase_PRMT5"/>
</dbReference>
<feature type="active site" description="Proton donor/acceptor" evidence="5">
    <location>
        <position position="317"/>
    </location>
</feature>
<accession>A0AAD5U7X2</accession>
<dbReference type="AlphaFoldDB" id="A0AAD5U7X2"/>
<dbReference type="Gene3D" id="3.40.50.150">
    <property type="entry name" value="Vaccinia Virus protein VP39"/>
    <property type="match status" value="2"/>
</dbReference>
<dbReference type="GO" id="GO:0032259">
    <property type="term" value="P:methylation"/>
    <property type="evidence" value="ECO:0007669"/>
    <property type="project" value="UniProtKB-KW"/>
</dbReference>
<evidence type="ECO:0000313" key="9">
    <source>
        <dbReference type="EMBL" id="KAJ3226307.1"/>
    </source>
</evidence>
<keyword evidence="3 4" id="KW-0949">S-adenosyl-L-methionine</keyword>
<keyword evidence="2 4" id="KW-0808">Transferase</keyword>
<feature type="domain" description="PRMT5 oligomerisation" evidence="8">
    <location>
        <begin position="349"/>
        <end position="545"/>
    </location>
</feature>